<dbReference type="AlphaFoldDB" id="A0A9D4KY48"/>
<dbReference type="EMBL" id="JAIWYP010000003">
    <property type="protein sequence ID" value="KAH3848035.1"/>
    <property type="molecule type" value="Genomic_DNA"/>
</dbReference>
<dbReference type="SMART" id="SM00494">
    <property type="entry name" value="ChtBD2"/>
    <property type="match status" value="2"/>
</dbReference>
<evidence type="ECO:0000313" key="3">
    <source>
        <dbReference type="EMBL" id="KAH3848035.1"/>
    </source>
</evidence>
<comment type="caution">
    <text evidence="3">The sequence shown here is derived from an EMBL/GenBank/DDBJ whole genome shotgun (WGS) entry which is preliminary data.</text>
</comment>
<protein>
    <recommendedName>
        <fullName evidence="2">Chitin-binding type-2 domain-containing protein</fullName>
    </recommendedName>
</protein>
<organism evidence="3 4">
    <name type="scientific">Dreissena polymorpha</name>
    <name type="common">Zebra mussel</name>
    <name type="synonym">Mytilus polymorpha</name>
    <dbReference type="NCBI Taxonomy" id="45954"/>
    <lineage>
        <taxon>Eukaryota</taxon>
        <taxon>Metazoa</taxon>
        <taxon>Spiralia</taxon>
        <taxon>Lophotrochozoa</taxon>
        <taxon>Mollusca</taxon>
        <taxon>Bivalvia</taxon>
        <taxon>Autobranchia</taxon>
        <taxon>Heteroconchia</taxon>
        <taxon>Euheterodonta</taxon>
        <taxon>Imparidentia</taxon>
        <taxon>Neoheterodontei</taxon>
        <taxon>Myida</taxon>
        <taxon>Dreissenoidea</taxon>
        <taxon>Dreissenidae</taxon>
        <taxon>Dreissena</taxon>
    </lineage>
</organism>
<sequence>MAKFAVILAVALFSFTTKAKPLDDVCSEWSLQNGVGFITHKDCDKFIQCYEDGFGKVVGVVQQCAFGTEWNQKLLTCVDSSISTCPSTSDKCYQLSNGDERKAVGNCRGYWVCTNGDSIPECCPIGQYYNETNGCTDTDNDTECNAKCFNDDWNVDLILNPRLEFNDTTETTTTTKQPCINKRAITGISIQYEEYIVGFGWISRPCPVGLQFAQDDCECTQVVSVSQPSACTREIYLPFNDNHYDQSGKMNYIRNENVVIENGKAVFNGLNSQLIIPRFTNVDAPTIVVKVVYTSDHESLLQAQTIVADSNCGNDSSVVIIEGTSAVHYTVGTNIGDINFKNTLSVHQTASKEKDIVFSFHKGVLTGKLGDEVTVSDNIQGDLRSVHCALHIGNSDMVSGGWFKGEIDELSIYLCA</sequence>
<accession>A0A9D4KY48</accession>
<keyword evidence="1" id="KW-0732">Signal</keyword>
<evidence type="ECO:0000256" key="1">
    <source>
        <dbReference type="SAM" id="SignalP"/>
    </source>
</evidence>
<dbReference type="PROSITE" id="PS50940">
    <property type="entry name" value="CHIT_BIND_II"/>
    <property type="match status" value="2"/>
</dbReference>
<feature type="domain" description="Chitin-binding type-2" evidence="2">
    <location>
        <begin position="89"/>
        <end position="146"/>
    </location>
</feature>
<reference evidence="3" key="2">
    <citation type="submission" date="2020-11" db="EMBL/GenBank/DDBJ databases">
        <authorList>
            <person name="McCartney M.A."/>
            <person name="Auch B."/>
            <person name="Kono T."/>
            <person name="Mallez S."/>
            <person name="Becker A."/>
            <person name="Gohl D.M."/>
            <person name="Silverstein K.A.T."/>
            <person name="Koren S."/>
            <person name="Bechman K.B."/>
            <person name="Herman A."/>
            <person name="Abrahante J.E."/>
            <person name="Garbe J."/>
        </authorList>
    </citation>
    <scope>NUCLEOTIDE SEQUENCE</scope>
    <source>
        <strain evidence="3">Duluth1</strain>
        <tissue evidence="3">Whole animal</tissue>
    </source>
</reference>
<dbReference type="Pfam" id="PF01607">
    <property type="entry name" value="CBM_14"/>
    <property type="match status" value="2"/>
</dbReference>
<feature type="signal peptide" evidence="1">
    <location>
        <begin position="1"/>
        <end position="19"/>
    </location>
</feature>
<reference evidence="3" key="1">
    <citation type="journal article" date="2019" name="bioRxiv">
        <title>The Genome of the Zebra Mussel, Dreissena polymorpha: A Resource for Invasive Species Research.</title>
        <authorList>
            <person name="McCartney M.A."/>
            <person name="Auch B."/>
            <person name="Kono T."/>
            <person name="Mallez S."/>
            <person name="Zhang Y."/>
            <person name="Obille A."/>
            <person name="Becker A."/>
            <person name="Abrahante J.E."/>
            <person name="Garbe J."/>
            <person name="Badalamenti J.P."/>
            <person name="Herman A."/>
            <person name="Mangelson H."/>
            <person name="Liachko I."/>
            <person name="Sullivan S."/>
            <person name="Sone E.D."/>
            <person name="Koren S."/>
            <person name="Silverstein K.A.T."/>
            <person name="Beckman K.B."/>
            <person name="Gohl D.M."/>
        </authorList>
    </citation>
    <scope>NUCLEOTIDE SEQUENCE</scope>
    <source>
        <strain evidence="3">Duluth1</strain>
        <tissue evidence="3">Whole animal</tissue>
    </source>
</reference>
<proteinExistence type="predicted"/>
<dbReference type="GO" id="GO:0008061">
    <property type="term" value="F:chitin binding"/>
    <property type="evidence" value="ECO:0007669"/>
    <property type="project" value="InterPro"/>
</dbReference>
<dbReference type="Gene3D" id="2.170.140.10">
    <property type="entry name" value="Chitin binding domain"/>
    <property type="match status" value="1"/>
</dbReference>
<evidence type="ECO:0000313" key="4">
    <source>
        <dbReference type="Proteomes" id="UP000828390"/>
    </source>
</evidence>
<evidence type="ECO:0000259" key="2">
    <source>
        <dbReference type="PROSITE" id="PS50940"/>
    </source>
</evidence>
<dbReference type="InterPro" id="IPR036508">
    <property type="entry name" value="Chitin-bd_dom_sf"/>
</dbReference>
<dbReference type="InterPro" id="IPR002557">
    <property type="entry name" value="Chitin-bd_dom"/>
</dbReference>
<name>A0A9D4KY48_DREPO</name>
<dbReference type="OrthoDB" id="6113098at2759"/>
<dbReference type="Proteomes" id="UP000828390">
    <property type="component" value="Unassembled WGS sequence"/>
</dbReference>
<feature type="chain" id="PRO_5039526835" description="Chitin-binding type-2 domain-containing protein" evidence="1">
    <location>
        <begin position="20"/>
        <end position="416"/>
    </location>
</feature>
<dbReference type="SUPFAM" id="SSF57625">
    <property type="entry name" value="Invertebrate chitin-binding proteins"/>
    <property type="match status" value="1"/>
</dbReference>
<feature type="domain" description="Chitin-binding type-2" evidence="2">
    <location>
        <begin position="23"/>
        <end position="87"/>
    </location>
</feature>
<gene>
    <name evidence="3" type="ORF">DPMN_090373</name>
</gene>
<dbReference type="GO" id="GO:0005576">
    <property type="term" value="C:extracellular region"/>
    <property type="evidence" value="ECO:0007669"/>
    <property type="project" value="InterPro"/>
</dbReference>
<keyword evidence="4" id="KW-1185">Reference proteome</keyword>